<reference evidence="4" key="1">
    <citation type="submission" date="2014-07" db="EMBL/GenBank/DDBJ databases">
        <authorList>
            <person name="Urmite Genomes Urmite Genomes"/>
        </authorList>
    </citation>
    <scope>NUCLEOTIDE SEQUENCE</scope>
    <source>
        <strain evidence="4">13S34_air</strain>
    </source>
</reference>
<organism evidence="4">
    <name type="scientific">Metalysinibacillus saudimassiliensis</name>
    <dbReference type="NCBI Taxonomy" id="1461583"/>
    <lineage>
        <taxon>Bacteria</taxon>
        <taxon>Bacillati</taxon>
        <taxon>Bacillota</taxon>
        <taxon>Bacilli</taxon>
        <taxon>Bacillales</taxon>
        <taxon>Caryophanaceae</taxon>
        <taxon>Metalysinibacillus</taxon>
    </lineage>
</organism>
<dbReference type="SUPFAM" id="SSF50249">
    <property type="entry name" value="Nucleic acid-binding proteins"/>
    <property type="match status" value="1"/>
</dbReference>
<dbReference type="CDD" id="cd04496">
    <property type="entry name" value="SSB_OBF"/>
    <property type="match status" value="1"/>
</dbReference>
<dbReference type="HOGENOM" id="CLU_078758_6_1_9"/>
<evidence type="ECO:0000256" key="1">
    <source>
        <dbReference type="ARBA" id="ARBA00023125"/>
    </source>
</evidence>
<dbReference type="HAMAP" id="MF_00984">
    <property type="entry name" value="SSB"/>
    <property type="match status" value="1"/>
</dbReference>
<dbReference type="InterPro" id="IPR011344">
    <property type="entry name" value="ssDNA-bd"/>
</dbReference>
<proteinExistence type="inferred from homology"/>
<evidence type="ECO:0000313" key="4">
    <source>
        <dbReference type="EMBL" id="CEA01866.1"/>
    </source>
</evidence>
<dbReference type="Pfam" id="PF00436">
    <property type="entry name" value="SSB"/>
    <property type="match status" value="1"/>
</dbReference>
<dbReference type="NCBIfam" id="TIGR00621">
    <property type="entry name" value="ssb"/>
    <property type="match status" value="1"/>
</dbReference>
<dbReference type="GO" id="GO:0006260">
    <property type="term" value="P:DNA replication"/>
    <property type="evidence" value="ECO:0007669"/>
    <property type="project" value="InterPro"/>
</dbReference>
<comment type="subunit">
    <text evidence="2">Homotetramer.</text>
</comment>
<dbReference type="Gene3D" id="2.40.50.140">
    <property type="entry name" value="Nucleic acid-binding proteins"/>
    <property type="match status" value="1"/>
</dbReference>
<name>A0A078MB08_9BACL</name>
<accession>A0A078MB08</accession>
<dbReference type="InterPro" id="IPR012340">
    <property type="entry name" value="NA-bd_OB-fold"/>
</dbReference>
<sequence>MNHVGLVGRTTKHAVLRELAGGKMQTNFSLAINRTFKNQQGEFDTDFVLCVAWGKLAETIVKHCGKGSLIGVSGRIQSRNYDREDGTRVFMTEVVLEDVRFYQLKPTEAQQNTTPMPPVDFLLP</sequence>
<evidence type="ECO:0000256" key="3">
    <source>
        <dbReference type="PIRNR" id="PIRNR002070"/>
    </source>
</evidence>
<dbReference type="AlphaFoldDB" id="A0A078MB08"/>
<evidence type="ECO:0000256" key="2">
    <source>
        <dbReference type="HAMAP-Rule" id="MF_00984"/>
    </source>
</evidence>
<dbReference type="EMBL" id="LN483074">
    <property type="protein sequence ID" value="CEA01866.1"/>
    <property type="molecule type" value="Genomic_DNA"/>
</dbReference>
<dbReference type="PANTHER" id="PTHR10302">
    <property type="entry name" value="SINGLE-STRANDED DNA-BINDING PROTEIN"/>
    <property type="match status" value="1"/>
</dbReference>
<keyword evidence="1 2" id="KW-0238">DNA-binding</keyword>
<dbReference type="PROSITE" id="PS50935">
    <property type="entry name" value="SSB"/>
    <property type="match status" value="1"/>
</dbReference>
<dbReference type="GO" id="GO:0003697">
    <property type="term" value="F:single-stranded DNA binding"/>
    <property type="evidence" value="ECO:0007669"/>
    <property type="project" value="UniProtKB-UniRule"/>
</dbReference>
<dbReference type="PATRIC" id="fig|1461583.4.peg.1012"/>
<gene>
    <name evidence="4" type="primary">ssbB</name>
    <name evidence="4" type="ORF">BN1050_01051</name>
</gene>
<dbReference type="PANTHER" id="PTHR10302:SF27">
    <property type="entry name" value="SINGLE-STRANDED DNA-BINDING PROTEIN"/>
    <property type="match status" value="1"/>
</dbReference>
<comment type="caution">
    <text evidence="2">Lacks conserved residue(s) required for the propagation of feature annotation.</text>
</comment>
<dbReference type="GO" id="GO:0009295">
    <property type="term" value="C:nucleoid"/>
    <property type="evidence" value="ECO:0007669"/>
    <property type="project" value="TreeGrafter"/>
</dbReference>
<dbReference type="PIRSF" id="PIRSF002070">
    <property type="entry name" value="SSB"/>
    <property type="match status" value="1"/>
</dbReference>
<dbReference type="InterPro" id="IPR000424">
    <property type="entry name" value="Primosome_PriB/ssb"/>
</dbReference>
<protein>
    <recommendedName>
        <fullName evidence="2 3">Single-stranded DNA-binding protein</fullName>
        <shortName evidence="2">SSB</shortName>
    </recommendedName>
</protein>